<sequence length="88" mass="10067">MSTEQAILPGEERLTAFETRDFYLACFLRCAGYELLDLRSEGRRKVFVFQDRPTRRDDVMAFYGDAATVRPQAFAATIKDMKGLLHNG</sequence>
<organism evidence="2 3">
    <name type="scientific">Tepidamorphus gemmatus</name>
    <dbReference type="NCBI Taxonomy" id="747076"/>
    <lineage>
        <taxon>Bacteria</taxon>
        <taxon>Pseudomonadati</taxon>
        <taxon>Pseudomonadota</taxon>
        <taxon>Alphaproteobacteria</taxon>
        <taxon>Hyphomicrobiales</taxon>
        <taxon>Tepidamorphaceae</taxon>
        <taxon>Tepidamorphus</taxon>
    </lineage>
</organism>
<dbReference type="Pfam" id="PF18903">
    <property type="entry name" value="DUF5659"/>
    <property type="match status" value="1"/>
</dbReference>
<protein>
    <recommendedName>
        <fullName evidence="1">DUF5659 domain-containing protein</fullName>
    </recommendedName>
</protein>
<dbReference type="InterPro" id="IPR043718">
    <property type="entry name" value="DUF5659"/>
</dbReference>
<evidence type="ECO:0000313" key="3">
    <source>
        <dbReference type="Proteomes" id="UP000295678"/>
    </source>
</evidence>
<keyword evidence="3" id="KW-1185">Reference proteome</keyword>
<evidence type="ECO:0000313" key="2">
    <source>
        <dbReference type="EMBL" id="TCT04912.1"/>
    </source>
</evidence>
<dbReference type="OrthoDB" id="8265463at2"/>
<feature type="domain" description="DUF5659" evidence="1">
    <location>
        <begin position="17"/>
        <end position="85"/>
    </location>
</feature>
<dbReference type="RefSeq" id="WP_132807728.1">
    <property type="nucleotide sequence ID" value="NZ_SMAK01000014.1"/>
</dbReference>
<proteinExistence type="predicted"/>
<reference evidence="2 3" key="1">
    <citation type="submission" date="2019-03" db="EMBL/GenBank/DDBJ databases">
        <title>Genomic Encyclopedia of Type Strains, Phase IV (KMG-IV): sequencing the most valuable type-strain genomes for metagenomic binning, comparative biology and taxonomic classification.</title>
        <authorList>
            <person name="Goeker M."/>
        </authorList>
    </citation>
    <scope>NUCLEOTIDE SEQUENCE [LARGE SCALE GENOMIC DNA]</scope>
    <source>
        <strain evidence="2 3">DSM 19345</strain>
    </source>
</reference>
<gene>
    <name evidence="2" type="ORF">EDC22_1146</name>
</gene>
<name>A0A4R3LWD7_9HYPH</name>
<dbReference type="Proteomes" id="UP000295678">
    <property type="component" value="Unassembled WGS sequence"/>
</dbReference>
<dbReference type="EMBL" id="SMAK01000014">
    <property type="protein sequence ID" value="TCT04912.1"/>
    <property type="molecule type" value="Genomic_DNA"/>
</dbReference>
<comment type="caution">
    <text evidence="2">The sequence shown here is derived from an EMBL/GenBank/DDBJ whole genome shotgun (WGS) entry which is preliminary data.</text>
</comment>
<evidence type="ECO:0000259" key="1">
    <source>
        <dbReference type="Pfam" id="PF18903"/>
    </source>
</evidence>
<accession>A0A4R3LWD7</accession>
<dbReference type="AlphaFoldDB" id="A0A4R3LWD7"/>